<evidence type="ECO:0000313" key="2">
    <source>
        <dbReference type="Proteomes" id="UP000593576"/>
    </source>
</evidence>
<dbReference type="AlphaFoldDB" id="A0A7J9MQJ3"/>
<sequence>MVFHKQSKYLIACRRKF</sequence>
<proteinExistence type="predicted"/>
<dbReference type="EMBL" id="JABFAF010000012">
    <property type="protein sequence ID" value="MBA0873167.1"/>
    <property type="molecule type" value="Genomic_DNA"/>
</dbReference>
<accession>A0A7J9MQJ3</accession>
<keyword evidence="2" id="KW-1185">Reference proteome</keyword>
<reference evidence="1 2" key="1">
    <citation type="journal article" date="2019" name="Genome Biol. Evol.">
        <title>Insights into the evolution of the New World diploid cottons (Gossypium, subgenus Houzingenia) based on genome sequencing.</title>
        <authorList>
            <person name="Grover C.E."/>
            <person name="Arick M.A. 2nd"/>
            <person name="Thrash A."/>
            <person name="Conover J.L."/>
            <person name="Sanders W.S."/>
            <person name="Peterson D.G."/>
            <person name="Frelichowski J.E."/>
            <person name="Scheffler J.A."/>
            <person name="Scheffler B.E."/>
            <person name="Wendel J.F."/>
        </authorList>
    </citation>
    <scope>NUCLEOTIDE SEQUENCE [LARGE SCALE GENOMIC DNA]</scope>
    <source>
        <strain evidence="1">1</strain>
        <tissue evidence="1">Leaf</tissue>
    </source>
</reference>
<dbReference type="Proteomes" id="UP000593576">
    <property type="component" value="Unassembled WGS sequence"/>
</dbReference>
<protein>
    <submittedName>
        <fullName evidence="1">Uncharacterized protein</fullName>
    </submittedName>
</protein>
<comment type="caution">
    <text evidence="1">The sequence shown here is derived from an EMBL/GenBank/DDBJ whole genome shotgun (WGS) entry which is preliminary data.</text>
</comment>
<dbReference type="OrthoDB" id="977618at2759"/>
<gene>
    <name evidence="1" type="ORF">Goshw_028272</name>
</gene>
<name>A0A7J9MQJ3_GOSSC</name>
<evidence type="ECO:0000313" key="1">
    <source>
        <dbReference type="EMBL" id="MBA0873167.1"/>
    </source>
</evidence>
<organism evidence="1 2">
    <name type="scientific">Gossypium schwendimanii</name>
    <name type="common">Cotton</name>
    <dbReference type="NCBI Taxonomy" id="34291"/>
    <lineage>
        <taxon>Eukaryota</taxon>
        <taxon>Viridiplantae</taxon>
        <taxon>Streptophyta</taxon>
        <taxon>Embryophyta</taxon>
        <taxon>Tracheophyta</taxon>
        <taxon>Spermatophyta</taxon>
        <taxon>Magnoliopsida</taxon>
        <taxon>eudicotyledons</taxon>
        <taxon>Gunneridae</taxon>
        <taxon>Pentapetalae</taxon>
        <taxon>rosids</taxon>
        <taxon>malvids</taxon>
        <taxon>Malvales</taxon>
        <taxon>Malvaceae</taxon>
        <taxon>Malvoideae</taxon>
        <taxon>Gossypium</taxon>
    </lineage>
</organism>